<proteinExistence type="predicted"/>
<dbReference type="InterPro" id="IPR029058">
    <property type="entry name" value="AB_hydrolase_fold"/>
</dbReference>
<protein>
    <recommendedName>
        <fullName evidence="1">Xaa-Pro dipeptidyl-peptidase-like domain-containing protein</fullName>
    </recommendedName>
</protein>
<reference evidence="2" key="1">
    <citation type="journal article" date="2014" name="Front. Microbiol.">
        <title>High frequency of phylogenetically diverse reductive dehalogenase-homologous genes in deep subseafloor sedimentary metagenomes.</title>
        <authorList>
            <person name="Kawai M."/>
            <person name="Futagami T."/>
            <person name="Toyoda A."/>
            <person name="Takaki Y."/>
            <person name="Nishi S."/>
            <person name="Hori S."/>
            <person name="Arai W."/>
            <person name="Tsubouchi T."/>
            <person name="Morono Y."/>
            <person name="Uchiyama I."/>
            <person name="Ito T."/>
            <person name="Fujiyama A."/>
            <person name="Inagaki F."/>
            <person name="Takami H."/>
        </authorList>
    </citation>
    <scope>NUCLEOTIDE SEQUENCE</scope>
    <source>
        <strain evidence="2">Expedition CK06-06</strain>
    </source>
</reference>
<comment type="caution">
    <text evidence="2">The sequence shown here is derived from an EMBL/GenBank/DDBJ whole genome shotgun (WGS) entry which is preliminary data.</text>
</comment>
<dbReference type="InterPro" id="IPR005674">
    <property type="entry name" value="CocE/Ser_esterase"/>
</dbReference>
<dbReference type="PANTHER" id="PTHR43056:SF10">
    <property type="entry name" value="COCE_NOND FAMILY, PUTATIVE (AFU_ORTHOLOGUE AFUA_7G00600)-RELATED"/>
    <property type="match status" value="1"/>
</dbReference>
<dbReference type="Gene3D" id="3.40.50.1820">
    <property type="entry name" value="alpha/beta hydrolase"/>
    <property type="match status" value="1"/>
</dbReference>
<feature type="domain" description="Xaa-Pro dipeptidyl-peptidase-like" evidence="1">
    <location>
        <begin position="27"/>
        <end position="150"/>
    </location>
</feature>
<dbReference type="GO" id="GO:0016787">
    <property type="term" value="F:hydrolase activity"/>
    <property type="evidence" value="ECO:0007669"/>
    <property type="project" value="InterPro"/>
</dbReference>
<dbReference type="PANTHER" id="PTHR43056">
    <property type="entry name" value="PEPTIDASE S9 PROLYL OLIGOPEPTIDASE"/>
    <property type="match status" value="1"/>
</dbReference>
<dbReference type="InterPro" id="IPR050585">
    <property type="entry name" value="Xaa-Pro_dipeptidyl-ppase/CocE"/>
</dbReference>
<dbReference type="InterPro" id="IPR000383">
    <property type="entry name" value="Xaa-Pro-like_dom"/>
</dbReference>
<accession>X1UQU7</accession>
<name>X1UQU7_9ZZZZ</name>
<gene>
    <name evidence="2" type="ORF">S12H4_58507</name>
</gene>
<evidence type="ECO:0000259" key="1">
    <source>
        <dbReference type="Pfam" id="PF02129"/>
    </source>
</evidence>
<dbReference type="NCBIfam" id="TIGR00976">
    <property type="entry name" value="CocE_NonD"/>
    <property type="match status" value="1"/>
</dbReference>
<organism evidence="2">
    <name type="scientific">marine sediment metagenome</name>
    <dbReference type="NCBI Taxonomy" id="412755"/>
    <lineage>
        <taxon>unclassified sequences</taxon>
        <taxon>metagenomes</taxon>
        <taxon>ecological metagenomes</taxon>
    </lineage>
</organism>
<feature type="non-terminal residue" evidence="2">
    <location>
        <position position="150"/>
    </location>
</feature>
<dbReference type="Pfam" id="PF02129">
    <property type="entry name" value="Peptidase_S15"/>
    <property type="match status" value="1"/>
</dbReference>
<sequence length="150" mass="16922">MTDWHELVSQPKYEMKLEEDIPIKARDGTQLWADVYRPDAEGKFPALLSMSPYGKDTQKLPCPLGASDYTRGTGGHESGMEDYFVTRGYVNVKADVRGVGNSEGDYLHFGTKWAEDGYDIIEWMAKQPWCDGNVAMLGMSWWGTPQYLVA</sequence>
<evidence type="ECO:0000313" key="2">
    <source>
        <dbReference type="EMBL" id="GAJ19858.1"/>
    </source>
</evidence>
<dbReference type="AlphaFoldDB" id="X1UQU7"/>
<dbReference type="EMBL" id="BARW01038021">
    <property type="protein sequence ID" value="GAJ19858.1"/>
    <property type="molecule type" value="Genomic_DNA"/>
</dbReference>
<dbReference type="SUPFAM" id="SSF53474">
    <property type="entry name" value="alpha/beta-Hydrolases"/>
    <property type="match status" value="1"/>
</dbReference>